<feature type="domain" description="CD-NTase associated protein 4-like DNA endonuclease" evidence="1">
    <location>
        <begin position="4"/>
        <end position="69"/>
    </location>
</feature>
<keyword evidence="3" id="KW-1185">Reference proteome</keyword>
<name>A0ABX4Y074_9PSED</name>
<gene>
    <name evidence="2" type="ORF">CCU68_31950</name>
</gene>
<dbReference type="RefSeq" id="WP_420902251.1">
    <property type="nucleotide sequence ID" value="NZ_JH730849.1"/>
</dbReference>
<comment type="caution">
    <text evidence="2">The sequence shown here is derived from an EMBL/GenBank/DDBJ whole genome shotgun (WGS) entry which is preliminary data.</text>
</comment>
<evidence type="ECO:0000313" key="3">
    <source>
        <dbReference type="Proteomes" id="UP000236232"/>
    </source>
</evidence>
<dbReference type="EMBL" id="POWE01000178">
    <property type="protein sequence ID" value="PNQ88474.1"/>
    <property type="molecule type" value="Genomic_DNA"/>
</dbReference>
<organism evidence="2 3">
    <name type="scientific">Pseudomonas gingeri NCPPB 3146 = LMG 5327</name>
    <dbReference type="NCBI Taxonomy" id="707248"/>
    <lineage>
        <taxon>Bacteria</taxon>
        <taxon>Pseudomonadati</taxon>
        <taxon>Pseudomonadota</taxon>
        <taxon>Gammaproteobacteria</taxon>
        <taxon>Pseudomonadales</taxon>
        <taxon>Pseudomonadaceae</taxon>
        <taxon>Pseudomonas</taxon>
    </lineage>
</organism>
<evidence type="ECO:0000259" key="1">
    <source>
        <dbReference type="Pfam" id="PF14130"/>
    </source>
</evidence>
<proteinExistence type="predicted"/>
<dbReference type="InterPro" id="IPR025382">
    <property type="entry name" value="Cap4-like_endonuclease_dom"/>
</dbReference>
<accession>A0ABX4Y074</accession>
<dbReference type="Pfam" id="PF14130">
    <property type="entry name" value="Cap4_nuclease"/>
    <property type="match status" value="1"/>
</dbReference>
<evidence type="ECO:0000313" key="2">
    <source>
        <dbReference type="EMBL" id="PNQ88474.1"/>
    </source>
</evidence>
<sequence length="90" mass="9567">MATRAGSHAGRGFRYQDAVAASLAVEGFVGQFGYGSIVSEGGDDLELRTASARTLAQVKSRRDHMGPFSARSVAGFVMKMWDGKGLQPDD</sequence>
<dbReference type="Proteomes" id="UP000236232">
    <property type="component" value="Unassembled WGS sequence"/>
</dbReference>
<reference evidence="2 3" key="1">
    <citation type="submission" date="2018-01" db="EMBL/GenBank/DDBJ databases">
        <title>Draft Genome Sequence of Pseudomonas gingeri NCPPB 3146 (LMG 5327), a White Line Reaction Producer.</title>
        <authorList>
            <person name="Rokni-Zadeh H."/>
            <person name="Bahrami T."/>
            <person name="Zarvandi S."/>
            <person name="Changi-Ashtiani M."/>
            <person name="De Mot R."/>
        </authorList>
    </citation>
    <scope>NUCLEOTIDE SEQUENCE [LARGE SCALE GENOMIC DNA]</scope>
    <source>
        <strain evidence="3">NCPPB 3146 \ LMG 5327</strain>
    </source>
</reference>
<protein>
    <recommendedName>
        <fullName evidence="1">CD-NTase associated protein 4-like DNA endonuclease domain-containing protein</fullName>
    </recommendedName>
</protein>